<gene>
    <name evidence="1" type="ORF">ACFO0R_08850</name>
</gene>
<dbReference type="EMBL" id="JBHSEK010000004">
    <property type="protein sequence ID" value="MFC4489731.1"/>
    <property type="molecule type" value="Genomic_DNA"/>
</dbReference>
<sequence length="140" mass="15577">MLYISFSLFATLRGANVSIAALETVDSQSIFFGPISVYSRLHAARLPLQKKAGGIRHPFQILVLNLARDLIFCVQALFCPASPCVMLYPEKEAGNNVNTLIQQGEQRMPCAYRLRLCYLPGESHAPGYLQSLRCSLRQDS</sequence>
<reference evidence="2" key="1">
    <citation type="journal article" date="2019" name="Int. J. Syst. Evol. Microbiol.">
        <title>The Global Catalogue of Microorganisms (GCM) 10K type strain sequencing project: providing services to taxonomists for standard genome sequencing and annotation.</title>
        <authorList>
            <consortium name="The Broad Institute Genomics Platform"/>
            <consortium name="The Broad Institute Genome Sequencing Center for Infectious Disease"/>
            <person name="Wu L."/>
            <person name="Ma J."/>
        </authorList>
    </citation>
    <scope>NUCLEOTIDE SEQUENCE [LARGE SCALE GENOMIC DNA]</scope>
    <source>
        <strain evidence="2">CGMCC 4.7608</strain>
    </source>
</reference>
<keyword evidence="2" id="KW-1185">Reference proteome</keyword>
<organism evidence="1 2">
    <name type="scientific">Chromobacterium aquaticum</name>
    <dbReference type="NCBI Taxonomy" id="467180"/>
    <lineage>
        <taxon>Bacteria</taxon>
        <taxon>Pseudomonadati</taxon>
        <taxon>Pseudomonadota</taxon>
        <taxon>Betaproteobacteria</taxon>
        <taxon>Neisseriales</taxon>
        <taxon>Chromobacteriaceae</taxon>
        <taxon>Chromobacterium</taxon>
    </lineage>
</organism>
<proteinExistence type="predicted"/>
<comment type="caution">
    <text evidence="1">The sequence shown here is derived from an EMBL/GenBank/DDBJ whole genome shotgun (WGS) entry which is preliminary data.</text>
</comment>
<protein>
    <recommendedName>
        <fullName evidence="3">Secreted protein</fullName>
    </recommendedName>
</protein>
<dbReference type="RefSeq" id="WP_231464977.1">
    <property type="nucleotide sequence ID" value="NZ_JAJOHW010000159.1"/>
</dbReference>
<evidence type="ECO:0000313" key="1">
    <source>
        <dbReference type="EMBL" id="MFC4489731.1"/>
    </source>
</evidence>
<evidence type="ECO:0008006" key="3">
    <source>
        <dbReference type="Google" id="ProtNLM"/>
    </source>
</evidence>
<accession>A0ABV8ZW95</accession>
<name>A0ABV8ZW95_9NEIS</name>
<dbReference type="Proteomes" id="UP001595999">
    <property type="component" value="Unassembled WGS sequence"/>
</dbReference>
<evidence type="ECO:0000313" key="2">
    <source>
        <dbReference type="Proteomes" id="UP001595999"/>
    </source>
</evidence>